<sequence length="135" mass="15501">MGNCMACHSHPKNPLIEGREIKVDATVPVENMNSASNKRYIVVRRKLQHHEGYQLAPFMLESDMPVVLCRTTNNRKMKTRSVKIMVTAEELELLLSGSKRLQIQRRVTCVRKNSGLRGCQKWMPSLPAIQEVHNY</sequence>
<keyword evidence="2" id="KW-1185">Reference proteome</keyword>
<evidence type="ECO:0000313" key="2">
    <source>
        <dbReference type="Proteomes" id="UP001386955"/>
    </source>
</evidence>
<reference evidence="1 2" key="1">
    <citation type="submission" date="2024-01" db="EMBL/GenBank/DDBJ databases">
        <title>The genomes of 5 underutilized Papilionoideae crops provide insights into root nodulation and disease resistanc.</title>
        <authorList>
            <person name="Jiang F."/>
        </authorList>
    </citation>
    <scope>NUCLEOTIDE SEQUENCE [LARGE SCALE GENOMIC DNA]</scope>
    <source>
        <strain evidence="1">DUOXIRENSHENG_FW03</strain>
        <tissue evidence="1">Leaves</tissue>
    </source>
</reference>
<name>A0AAN9T3I5_PSOTE</name>
<proteinExistence type="predicted"/>
<accession>A0AAN9T3I5</accession>
<dbReference type="EMBL" id="JAYMYS010000001">
    <property type="protein sequence ID" value="KAK7412735.1"/>
    <property type="molecule type" value="Genomic_DNA"/>
</dbReference>
<dbReference type="Proteomes" id="UP001386955">
    <property type="component" value="Unassembled WGS sequence"/>
</dbReference>
<evidence type="ECO:0000313" key="1">
    <source>
        <dbReference type="EMBL" id="KAK7412735.1"/>
    </source>
</evidence>
<protein>
    <submittedName>
        <fullName evidence="1">Uncharacterized protein</fullName>
    </submittedName>
</protein>
<gene>
    <name evidence="1" type="ORF">VNO78_04323</name>
</gene>
<comment type="caution">
    <text evidence="1">The sequence shown here is derived from an EMBL/GenBank/DDBJ whole genome shotgun (WGS) entry which is preliminary data.</text>
</comment>
<dbReference type="AlphaFoldDB" id="A0AAN9T3I5"/>
<organism evidence="1 2">
    <name type="scientific">Psophocarpus tetragonolobus</name>
    <name type="common">Winged bean</name>
    <name type="synonym">Dolichos tetragonolobus</name>
    <dbReference type="NCBI Taxonomy" id="3891"/>
    <lineage>
        <taxon>Eukaryota</taxon>
        <taxon>Viridiplantae</taxon>
        <taxon>Streptophyta</taxon>
        <taxon>Embryophyta</taxon>
        <taxon>Tracheophyta</taxon>
        <taxon>Spermatophyta</taxon>
        <taxon>Magnoliopsida</taxon>
        <taxon>eudicotyledons</taxon>
        <taxon>Gunneridae</taxon>
        <taxon>Pentapetalae</taxon>
        <taxon>rosids</taxon>
        <taxon>fabids</taxon>
        <taxon>Fabales</taxon>
        <taxon>Fabaceae</taxon>
        <taxon>Papilionoideae</taxon>
        <taxon>50 kb inversion clade</taxon>
        <taxon>NPAAA clade</taxon>
        <taxon>indigoferoid/millettioid clade</taxon>
        <taxon>Phaseoleae</taxon>
        <taxon>Psophocarpus</taxon>
    </lineage>
</organism>